<dbReference type="Proteomes" id="UP000015105">
    <property type="component" value="Chromosome 5D"/>
</dbReference>
<protein>
    <submittedName>
        <fullName evidence="1">Uncharacterized protein</fullName>
    </submittedName>
</protein>
<accession>A0A453MGQ0</accession>
<name>A0A453MGQ0_AEGTS</name>
<dbReference type="EnsemblPlants" id="AET5Gv21177000.6">
    <property type="protein sequence ID" value="AET5Gv21177000.6"/>
    <property type="gene ID" value="AET5Gv21177000"/>
</dbReference>
<keyword evidence="2" id="KW-1185">Reference proteome</keyword>
<proteinExistence type="predicted"/>
<dbReference type="Gramene" id="AET5Gv21177000.6">
    <property type="protein sequence ID" value="AET5Gv21177000.6"/>
    <property type="gene ID" value="AET5Gv21177000"/>
</dbReference>
<sequence>MLLHLTLIKYNYTSNKIDGAPGSLRSNIKWFTLYYECKLNILRQGMLSPL</sequence>
<reference evidence="1" key="4">
    <citation type="submission" date="2019-03" db="UniProtKB">
        <authorList>
            <consortium name="EnsemblPlants"/>
        </authorList>
    </citation>
    <scope>IDENTIFICATION</scope>
</reference>
<organism evidence="1 2">
    <name type="scientific">Aegilops tauschii subsp. strangulata</name>
    <name type="common">Goatgrass</name>
    <dbReference type="NCBI Taxonomy" id="200361"/>
    <lineage>
        <taxon>Eukaryota</taxon>
        <taxon>Viridiplantae</taxon>
        <taxon>Streptophyta</taxon>
        <taxon>Embryophyta</taxon>
        <taxon>Tracheophyta</taxon>
        <taxon>Spermatophyta</taxon>
        <taxon>Magnoliopsida</taxon>
        <taxon>Liliopsida</taxon>
        <taxon>Poales</taxon>
        <taxon>Poaceae</taxon>
        <taxon>BOP clade</taxon>
        <taxon>Pooideae</taxon>
        <taxon>Triticodae</taxon>
        <taxon>Triticeae</taxon>
        <taxon>Triticinae</taxon>
        <taxon>Aegilops</taxon>
    </lineage>
</organism>
<dbReference type="AlphaFoldDB" id="A0A453MGQ0"/>
<reference evidence="1" key="3">
    <citation type="journal article" date="2017" name="Nature">
        <title>Genome sequence of the progenitor of the wheat D genome Aegilops tauschii.</title>
        <authorList>
            <person name="Luo M.C."/>
            <person name="Gu Y.Q."/>
            <person name="Puiu D."/>
            <person name="Wang H."/>
            <person name="Twardziok S.O."/>
            <person name="Deal K.R."/>
            <person name="Huo N."/>
            <person name="Zhu T."/>
            <person name="Wang L."/>
            <person name="Wang Y."/>
            <person name="McGuire P.E."/>
            <person name="Liu S."/>
            <person name="Long H."/>
            <person name="Ramasamy R.K."/>
            <person name="Rodriguez J.C."/>
            <person name="Van S.L."/>
            <person name="Yuan L."/>
            <person name="Wang Z."/>
            <person name="Xia Z."/>
            <person name="Xiao L."/>
            <person name="Anderson O.D."/>
            <person name="Ouyang S."/>
            <person name="Liang Y."/>
            <person name="Zimin A.V."/>
            <person name="Pertea G."/>
            <person name="Qi P."/>
            <person name="Bennetzen J.L."/>
            <person name="Dai X."/>
            <person name="Dawson M.W."/>
            <person name="Muller H.G."/>
            <person name="Kugler K."/>
            <person name="Rivarola-Duarte L."/>
            <person name="Spannagl M."/>
            <person name="Mayer K.F.X."/>
            <person name="Lu F.H."/>
            <person name="Bevan M.W."/>
            <person name="Leroy P."/>
            <person name="Li P."/>
            <person name="You F.M."/>
            <person name="Sun Q."/>
            <person name="Liu Z."/>
            <person name="Lyons E."/>
            <person name="Wicker T."/>
            <person name="Salzberg S.L."/>
            <person name="Devos K.M."/>
            <person name="Dvorak J."/>
        </authorList>
    </citation>
    <scope>NUCLEOTIDE SEQUENCE [LARGE SCALE GENOMIC DNA]</scope>
    <source>
        <strain evidence="1">cv. AL8/78</strain>
    </source>
</reference>
<reference evidence="1" key="5">
    <citation type="journal article" date="2021" name="G3 (Bethesda)">
        <title>Aegilops tauschii genome assembly Aet v5.0 features greater sequence contiguity and improved annotation.</title>
        <authorList>
            <person name="Wang L."/>
            <person name="Zhu T."/>
            <person name="Rodriguez J.C."/>
            <person name="Deal K.R."/>
            <person name="Dubcovsky J."/>
            <person name="McGuire P.E."/>
            <person name="Lux T."/>
            <person name="Spannagl M."/>
            <person name="Mayer K.F.X."/>
            <person name="Baldrich P."/>
            <person name="Meyers B.C."/>
            <person name="Huo N."/>
            <person name="Gu Y.Q."/>
            <person name="Zhou H."/>
            <person name="Devos K.M."/>
            <person name="Bennetzen J.L."/>
            <person name="Unver T."/>
            <person name="Budak H."/>
            <person name="Gulick P.J."/>
            <person name="Galiba G."/>
            <person name="Kalapos B."/>
            <person name="Nelson D.R."/>
            <person name="Li P."/>
            <person name="You F.M."/>
            <person name="Luo M.C."/>
            <person name="Dvorak J."/>
        </authorList>
    </citation>
    <scope>NUCLEOTIDE SEQUENCE [LARGE SCALE GENOMIC DNA]</scope>
    <source>
        <strain evidence="1">cv. AL8/78</strain>
    </source>
</reference>
<evidence type="ECO:0000313" key="2">
    <source>
        <dbReference type="Proteomes" id="UP000015105"/>
    </source>
</evidence>
<evidence type="ECO:0000313" key="1">
    <source>
        <dbReference type="EnsemblPlants" id="AET5Gv21177000.6"/>
    </source>
</evidence>
<reference evidence="2" key="2">
    <citation type="journal article" date="2017" name="Nat. Plants">
        <title>The Aegilops tauschii genome reveals multiple impacts of transposons.</title>
        <authorList>
            <person name="Zhao G."/>
            <person name="Zou C."/>
            <person name="Li K."/>
            <person name="Wang K."/>
            <person name="Li T."/>
            <person name="Gao L."/>
            <person name="Zhang X."/>
            <person name="Wang H."/>
            <person name="Yang Z."/>
            <person name="Liu X."/>
            <person name="Jiang W."/>
            <person name="Mao L."/>
            <person name="Kong X."/>
            <person name="Jiao Y."/>
            <person name="Jia J."/>
        </authorList>
    </citation>
    <scope>NUCLEOTIDE SEQUENCE [LARGE SCALE GENOMIC DNA]</scope>
    <source>
        <strain evidence="2">cv. AL8/78</strain>
    </source>
</reference>
<reference evidence="2" key="1">
    <citation type="journal article" date="2014" name="Science">
        <title>Ancient hybridizations among the ancestral genomes of bread wheat.</title>
        <authorList>
            <consortium name="International Wheat Genome Sequencing Consortium,"/>
            <person name="Marcussen T."/>
            <person name="Sandve S.R."/>
            <person name="Heier L."/>
            <person name="Spannagl M."/>
            <person name="Pfeifer M."/>
            <person name="Jakobsen K.S."/>
            <person name="Wulff B.B."/>
            <person name="Steuernagel B."/>
            <person name="Mayer K.F."/>
            <person name="Olsen O.A."/>
        </authorList>
    </citation>
    <scope>NUCLEOTIDE SEQUENCE [LARGE SCALE GENOMIC DNA]</scope>
    <source>
        <strain evidence="2">cv. AL8/78</strain>
    </source>
</reference>